<keyword evidence="11" id="KW-0411">Iron-sulfur</keyword>
<evidence type="ECO:0000313" key="19">
    <source>
        <dbReference type="Proteomes" id="UP000324022"/>
    </source>
</evidence>
<evidence type="ECO:0000313" key="18">
    <source>
        <dbReference type="EMBL" id="SPO20628.1"/>
    </source>
</evidence>
<evidence type="ECO:0000256" key="15">
    <source>
        <dbReference type="ARBA" id="ARBA00048697"/>
    </source>
</evidence>
<sequence>MSLAGPSRLSAMVSLACHRTSAVLARRSSSTAQLRHLSCSSLSAKPLTPETISASYDPSLSSNIAMVSGLTQQRARQRISELDSRIDPPSSHILRDRHSRQHTYLRISLTEKCNLRCLYCMPEDGVPLTPSSQLLCTSEIERLASLFVSQGVNKIRLTGGEPTVRSDLPQIVSSLAALKPHGLDQIGITTNGVALGRRKLDTLVQNGLTHLNVSLDTLDPFKFEFMTRRRGHQAVLDCIERALGLGIKSVKINVVVIKGLNDTNDVVDFVRFTKDKPITIRFIEYMPFDGNKWQVQKLVPYRDLVETIQTEFPTFERVTNRDDPNDTSKHWRVPGHQGTVGFITRLRVTADGNLKVCLFGNAEVSLRDAMRTGFDPIPSFSTGSNGEPATDEQLLQLIGAAVGRKHAKHAGMRDPTELAKSLNRPMITIGGPAKRSGALMKRSIPRPPLSQGSLARKRAFHSSACRSRREEENEDDEDNPWGDLDKAFENLQDKSLYKQVYLNHPSAPTPPAPSSALQETKDPIAEMEEAIFAQAGAAAVKGPSKPQRQVVTAPLSGVKFSDMPPPPQSTSSMMGGIGGLDMAGGSGARWSEYMQSQGQALEDDDGPWSSLDAFVDNPDASAEFAVPLHMQPQHQVKGLSVQQHPYAAHQQEPASQPYHQQLYSHTVGEAFAANDELLQQQIQMQGHSEDSEESAFAAAGAAAVANLFNPATSTPPISSMQEDSTTLSHIDPTTGGASMVDVSPKTITPRSATAVGRIYLPTPAASLVRSTESHSGVSGKGPVLHTAQLAGIMAAKRTADLIPLCHPLPLTHVDVKLSIRDGEADQADGGESWIQVECTAKTAGQTGVEMEALTGCTVACLTVWDMVKAVAGKTMRMGDVMVVRKCGGKSGDWERSV</sequence>
<dbReference type="InterPro" id="IPR036522">
    <property type="entry name" value="MoaC_sf"/>
</dbReference>
<feature type="region of interest" description="Disordered" evidence="16">
    <location>
        <begin position="427"/>
        <end position="482"/>
    </location>
</feature>
<dbReference type="Proteomes" id="UP000324022">
    <property type="component" value="Unassembled WGS sequence"/>
</dbReference>
<evidence type="ECO:0000256" key="4">
    <source>
        <dbReference type="ARBA" id="ARBA00008484"/>
    </source>
</evidence>
<evidence type="ECO:0000256" key="13">
    <source>
        <dbReference type="ARBA" id="ARBA00023150"/>
    </source>
</evidence>
<dbReference type="CDD" id="cd21117">
    <property type="entry name" value="Twitch_MoaA"/>
    <property type="match status" value="1"/>
</dbReference>
<comment type="catalytic activity">
    <reaction evidence="15">
        <text>GTP + AH2 + S-adenosyl-L-methionine = (8S)-3',8-cyclo-7,8-dihydroguanosine 5'-triphosphate + 5'-deoxyadenosine + L-methionine + A + H(+)</text>
        <dbReference type="Rhea" id="RHEA:49576"/>
        <dbReference type="ChEBI" id="CHEBI:13193"/>
        <dbReference type="ChEBI" id="CHEBI:15378"/>
        <dbReference type="ChEBI" id="CHEBI:17319"/>
        <dbReference type="ChEBI" id="CHEBI:17499"/>
        <dbReference type="ChEBI" id="CHEBI:37565"/>
        <dbReference type="ChEBI" id="CHEBI:57844"/>
        <dbReference type="ChEBI" id="CHEBI:59789"/>
        <dbReference type="ChEBI" id="CHEBI:131766"/>
        <dbReference type="EC" id="4.1.99.22"/>
    </reaction>
</comment>
<gene>
    <name evidence="18" type="ORF">UTRI_00104</name>
</gene>
<evidence type="ECO:0000259" key="17">
    <source>
        <dbReference type="PROSITE" id="PS51918"/>
    </source>
</evidence>
<evidence type="ECO:0000256" key="11">
    <source>
        <dbReference type="ARBA" id="ARBA00023014"/>
    </source>
</evidence>
<dbReference type="AlphaFoldDB" id="A0A5C3DQT6"/>
<comment type="similarity">
    <text evidence="4">In the C-terminal section; belongs to the MoaC family.</text>
</comment>
<dbReference type="GO" id="GO:0061798">
    <property type="term" value="F:GTP 3',8'-cyclase activity"/>
    <property type="evidence" value="ECO:0007669"/>
    <property type="project" value="UniProtKB-EC"/>
</dbReference>
<comment type="cofactor">
    <cofactor evidence="2">
        <name>[4Fe-4S] cluster</name>
        <dbReference type="ChEBI" id="CHEBI:49883"/>
    </cofactor>
</comment>
<dbReference type="UniPathway" id="UPA00344"/>
<evidence type="ECO:0000256" key="1">
    <source>
        <dbReference type="ARBA" id="ARBA00001637"/>
    </source>
</evidence>
<dbReference type="GO" id="GO:0061799">
    <property type="term" value="F:cyclic pyranopterin monophosphate synthase activity"/>
    <property type="evidence" value="ECO:0007669"/>
    <property type="project" value="UniProtKB-EC"/>
</dbReference>
<dbReference type="InterPro" id="IPR006638">
    <property type="entry name" value="Elp3/MiaA/NifB-like_rSAM"/>
</dbReference>
<dbReference type="InterPro" id="IPR002820">
    <property type="entry name" value="Mopterin_CF_biosynth-C_dom"/>
</dbReference>
<feature type="domain" description="Radical SAM core" evidence="17">
    <location>
        <begin position="97"/>
        <end position="325"/>
    </location>
</feature>
<dbReference type="InterPro" id="IPR050105">
    <property type="entry name" value="MoCo_biosynth_MoaA/MoaC"/>
</dbReference>
<keyword evidence="10" id="KW-0408">Iron</keyword>
<evidence type="ECO:0000256" key="8">
    <source>
        <dbReference type="ARBA" id="ARBA00022723"/>
    </source>
</evidence>
<evidence type="ECO:0000256" key="7">
    <source>
        <dbReference type="ARBA" id="ARBA00022691"/>
    </source>
</evidence>
<dbReference type="GO" id="GO:0005525">
    <property type="term" value="F:GTP binding"/>
    <property type="evidence" value="ECO:0007669"/>
    <property type="project" value="UniProtKB-KW"/>
</dbReference>
<dbReference type="InterPro" id="IPR007197">
    <property type="entry name" value="rSAM"/>
</dbReference>
<dbReference type="NCBIfam" id="TIGR02666">
    <property type="entry name" value="moaA"/>
    <property type="match status" value="1"/>
</dbReference>
<dbReference type="PANTHER" id="PTHR22960">
    <property type="entry name" value="MOLYBDOPTERIN COFACTOR SYNTHESIS PROTEIN A"/>
    <property type="match status" value="1"/>
</dbReference>
<evidence type="ECO:0000256" key="2">
    <source>
        <dbReference type="ARBA" id="ARBA00001966"/>
    </source>
</evidence>
<keyword evidence="7" id="KW-0949">S-adenosyl-L-methionine</keyword>
<dbReference type="SFLD" id="SFLDG01067">
    <property type="entry name" value="SPASM/twitch_domain_containing"/>
    <property type="match status" value="1"/>
</dbReference>
<reference evidence="18 19" key="1">
    <citation type="submission" date="2018-03" db="EMBL/GenBank/DDBJ databases">
        <authorList>
            <person name="Guldener U."/>
        </authorList>
    </citation>
    <scope>NUCLEOTIDE SEQUENCE [LARGE SCALE GENOMIC DNA]</scope>
    <source>
        <strain evidence="18 19">NBRC100155</strain>
    </source>
</reference>
<comment type="pathway">
    <text evidence="3">Cofactor biosynthesis; molybdopterin biosynthesis.</text>
</comment>
<organism evidence="18 19">
    <name type="scientific">Ustilago trichophora</name>
    <dbReference type="NCBI Taxonomy" id="86804"/>
    <lineage>
        <taxon>Eukaryota</taxon>
        <taxon>Fungi</taxon>
        <taxon>Dikarya</taxon>
        <taxon>Basidiomycota</taxon>
        <taxon>Ustilaginomycotina</taxon>
        <taxon>Ustilaginomycetes</taxon>
        <taxon>Ustilaginales</taxon>
        <taxon>Ustilaginaceae</taxon>
        <taxon>Ustilago</taxon>
    </lineage>
</organism>
<dbReference type="Pfam" id="PF06463">
    <property type="entry name" value="Mob_synth_C"/>
    <property type="match status" value="1"/>
</dbReference>
<dbReference type="NCBIfam" id="TIGR00581">
    <property type="entry name" value="moaC"/>
    <property type="match status" value="1"/>
</dbReference>
<evidence type="ECO:0000256" key="5">
    <source>
        <dbReference type="ARBA" id="ARBA00009862"/>
    </source>
</evidence>
<keyword evidence="19" id="KW-1185">Reference proteome</keyword>
<dbReference type="PANTHER" id="PTHR22960:SF0">
    <property type="entry name" value="MOLYBDENUM COFACTOR BIOSYNTHESIS PROTEIN 1"/>
    <property type="match status" value="1"/>
</dbReference>
<dbReference type="GO" id="GO:0051539">
    <property type="term" value="F:4 iron, 4 sulfur cluster binding"/>
    <property type="evidence" value="ECO:0007669"/>
    <property type="project" value="UniProtKB-KW"/>
</dbReference>
<name>A0A5C3DQT6_9BASI</name>
<keyword evidence="9" id="KW-0547">Nucleotide-binding</keyword>
<dbReference type="Gene3D" id="3.30.70.640">
    <property type="entry name" value="Molybdopterin cofactor biosynthesis C (MoaC) domain"/>
    <property type="match status" value="1"/>
</dbReference>
<dbReference type="InterPro" id="IPR058240">
    <property type="entry name" value="rSAM_sf"/>
</dbReference>
<dbReference type="NCBIfam" id="NF006870">
    <property type="entry name" value="PRK09364.1"/>
    <property type="match status" value="1"/>
</dbReference>
<comment type="catalytic activity">
    <reaction evidence="1">
        <text>(8S)-3',8-cyclo-7,8-dihydroguanosine 5'-triphosphate = cyclic pyranopterin phosphate + diphosphate</text>
        <dbReference type="Rhea" id="RHEA:49580"/>
        <dbReference type="ChEBI" id="CHEBI:33019"/>
        <dbReference type="ChEBI" id="CHEBI:59648"/>
        <dbReference type="ChEBI" id="CHEBI:131766"/>
        <dbReference type="EC" id="4.6.1.17"/>
    </reaction>
</comment>
<dbReference type="SUPFAM" id="SSF102114">
    <property type="entry name" value="Radical SAM enzymes"/>
    <property type="match status" value="1"/>
</dbReference>
<dbReference type="InterPro" id="IPR013785">
    <property type="entry name" value="Aldolase_TIM"/>
</dbReference>
<dbReference type="InterPro" id="IPR010505">
    <property type="entry name" value="MoaA_twitch"/>
</dbReference>
<dbReference type="Gene3D" id="3.20.20.70">
    <property type="entry name" value="Aldolase class I"/>
    <property type="match status" value="1"/>
</dbReference>
<dbReference type="SFLD" id="SFLDG01386">
    <property type="entry name" value="main_SPASM_domain-containing"/>
    <property type="match status" value="1"/>
</dbReference>
<dbReference type="InterPro" id="IPR023045">
    <property type="entry name" value="MoaC"/>
</dbReference>
<protein>
    <submittedName>
        <fullName evidence="18">Related to Molybdopterin biosynthesis CNX2 protein</fullName>
    </submittedName>
</protein>
<evidence type="ECO:0000256" key="14">
    <source>
        <dbReference type="ARBA" id="ARBA00023239"/>
    </source>
</evidence>
<dbReference type="CDD" id="cd01420">
    <property type="entry name" value="MoaC_PE"/>
    <property type="match status" value="1"/>
</dbReference>
<dbReference type="InterPro" id="IPR013483">
    <property type="entry name" value="MoaA"/>
</dbReference>
<evidence type="ECO:0000256" key="3">
    <source>
        <dbReference type="ARBA" id="ARBA00005046"/>
    </source>
</evidence>
<dbReference type="GO" id="GO:0046872">
    <property type="term" value="F:metal ion binding"/>
    <property type="evidence" value="ECO:0007669"/>
    <property type="project" value="UniProtKB-KW"/>
</dbReference>
<accession>A0A5C3DQT6</accession>
<dbReference type="Pfam" id="PF04055">
    <property type="entry name" value="Radical_SAM"/>
    <property type="match status" value="1"/>
</dbReference>
<dbReference type="InterPro" id="IPR047594">
    <property type="entry name" value="MoaC_bact/euk"/>
</dbReference>
<dbReference type="CDD" id="cd01335">
    <property type="entry name" value="Radical_SAM"/>
    <property type="match status" value="1"/>
</dbReference>
<keyword evidence="12" id="KW-0342">GTP-binding</keyword>
<dbReference type="PROSITE" id="PS01305">
    <property type="entry name" value="MOAA_NIFB_PQQE"/>
    <property type="match status" value="1"/>
</dbReference>
<dbReference type="SUPFAM" id="SSF55040">
    <property type="entry name" value="Molybdenum cofactor biosynthesis protein C, MoaC"/>
    <property type="match status" value="1"/>
</dbReference>
<evidence type="ECO:0000256" key="6">
    <source>
        <dbReference type="ARBA" id="ARBA00022485"/>
    </source>
</evidence>
<keyword evidence="8" id="KW-0479">Metal-binding</keyword>
<evidence type="ECO:0000256" key="10">
    <source>
        <dbReference type="ARBA" id="ARBA00023004"/>
    </source>
</evidence>
<evidence type="ECO:0000256" key="9">
    <source>
        <dbReference type="ARBA" id="ARBA00022741"/>
    </source>
</evidence>
<dbReference type="PROSITE" id="PS51918">
    <property type="entry name" value="RADICAL_SAM"/>
    <property type="match status" value="1"/>
</dbReference>
<dbReference type="OrthoDB" id="429626at2759"/>
<dbReference type="GO" id="GO:0006777">
    <property type="term" value="P:Mo-molybdopterin cofactor biosynthetic process"/>
    <property type="evidence" value="ECO:0007669"/>
    <property type="project" value="UniProtKB-KW"/>
</dbReference>
<evidence type="ECO:0000256" key="12">
    <source>
        <dbReference type="ARBA" id="ARBA00023134"/>
    </source>
</evidence>
<keyword evidence="14" id="KW-0456">Lyase</keyword>
<comment type="similarity">
    <text evidence="5">In the N-terminal section; belongs to the radical SAM superfamily. MoaA family.</text>
</comment>
<evidence type="ECO:0000256" key="16">
    <source>
        <dbReference type="SAM" id="MobiDB-lite"/>
    </source>
</evidence>
<dbReference type="SMART" id="SM00729">
    <property type="entry name" value="Elp3"/>
    <property type="match status" value="1"/>
</dbReference>
<dbReference type="InterPro" id="IPR000385">
    <property type="entry name" value="MoaA_NifB_PqqE_Fe-S-bd_CS"/>
</dbReference>
<dbReference type="Pfam" id="PF01967">
    <property type="entry name" value="MoaC"/>
    <property type="match status" value="1"/>
</dbReference>
<dbReference type="SFLD" id="SFLDS00029">
    <property type="entry name" value="Radical_SAM"/>
    <property type="match status" value="1"/>
</dbReference>
<proteinExistence type="inferred from homology"/>
<keyword evidence="6" id="KW-0004">4Fe-4S</keyword>
<dbReference type="EMBL" id="OOIN01000002">
    <property type="protein sequence ID" value="SPO20628.1"/>
    <property type="molecule type" value="Genomic_DNA"/>
</dbReference>
<keyword evidence="13" id="KW-0501">Molybdenum cofactor biosynthesis</keyword>